<evidence type="ECO:0000256" key="1">
    <source>
        <dbReference type="SAM" id="MobiDB-lite"/>
    </source>
</evidence>
<dbReference type="PANTHER" id="PTHR31569:SF4">
    <property type="entry name" value="SWIM-TYPE DOMAIN-CONTAINING PROTEIN"/>
    <property type="match status" value="1"/>
</dbReference>
<evidence type="ECO:0000313" key="3">
    <source>
        <dbReference type="Proteomes" id="UP001648503"/>
    </source>
</evidence>
<evidence type="ECO:0000313" key="2">
    <source>
        <dbReference type="EMBL" id="KAH6600488.1"/>
    </source>
</evidence>
<name>A0ABQ8FLT0_9FUNG</name>
<accession>A0ABQ8FLT0</accession>
<dbReference type="Proteomes" id="UP001648503">
    <property type="component" value="Unassembled WGS sequence"/>
</dbReference>
<evidence type="ECO:0008006" key="4">
    <source>
        <dbReference type="Google" id="ProtNLM"/>
    </source>
</evidence>
<reference evidence="2 3" key="1">
    <citation type="submission" date="2021-02" db="EMBL/GenBank/DDBJ databases">
        <title>Variation within the Batrachochytrium salamandrivorans European outbreak.</title>
        <authorList>
            <person name="Kelly M."/>
            <person name="Pasmans F."/>
            <person name="Shea T.P."/>
            <person name="Munoz J.F."/>
            <person name="Carranza S."/>
            <person name="Cuomo C.A."/>
            <person name="Martel A."/>
        </authorList>
    </citation>
    <scope>NUCLEOTIDE SEQUENCE [LARGE SCALE GENOMIC DNA]</scope>
    <source>
        <strain evidence="2 3">AMFP18/2</strain>
    </source>
</reference>
<gene>
    <name evidence="2" type="ORF">BASA50_002274</name>
</gene>
<dbReference type="InterPro" id="IPR052579">
    <property type="entry name" value="Zinc_finger_SWIM"/>
</dbReference>
<proteinExistence type="predicted"/>
<feature type="region of interest" description="Disordered" evidence="1">
    <location>
        <begin position="231"/>
        <end position="250"/>
    </location>
</feature>
<dbReference type="SUPFAM" id="SSF57756">
    <property type="entry name" value="Retrovirus zinc finger-like domains"/>
    <property type="match status" value="1"/>
</dbReference>
<dbReference type="InterPro" id="IPR036875">
    <property type="entry name" value="Znf_CCHC_sf"/>
</dbReference>
<keyword evidence="3" id="KW-1185">Reference proteome</keyword>
<sequence length="287" mass="32569">MTRKPLLLSTTFKIRGCLTKNVFVSAWADRYLHLGNTATSRVEGAHATLKKYLQVSTANLFVVYERILLLLEQQYNEIKAMVGKDRIRTPHALNIPFYSQVINNISAFALKKVHQEFLKASRASDYPLGPCHCTLETSMGLPCAHIIRTLITNNQKVRINDFYQHWWIDGREIPQPPLAGDNQNPLQNVIQNLTERYATWPPHHAAATLNHMSEIIQGSPVVLQNSLVPRTRGRPVGARNNVRSQSSTQRDLSAFELAEQGNNSRRCSVCRQIGHNSRSCPHRMRDV</sequence>
<organism evidence="2 3">
    <name type="scientific">Batrachochytrium salamandrivorans</name>
    <dbReference type="NCBI Taxonomy" id="1357716"/>
    <lineage>
        <taxon>Eukaryota</taxon>
        <taxon>Fungi</taxon>
        <taxon>Fungi incertae sedis</taxon>
        <taxon>Chytridiomycota</taxon>
        <taxon>Chytridiomycota incertae sedis</taxon>
        <taxon>Chytridiomycetes</taxon>
        <taxon>Rhizophydiales</taxon>
        <taxon>Rhizophydiales incertae sedis</taxon>
        <taxon>Batrachochytrium</taxon>
    </lineage>
</organism>
<feature type="compositionally biased region" description="Polar residues" evidence="1">
    <location>
        <begin position="241"/>
        <end position="250"/>
    </location>
</feature>
<comment type="caution">
    <text evidence="2">The sequence shown here is derived from an EMBL/GenBank/DDBJ whole genome shotgun (WGS) entry which is preliminary data.</text>
</comment>
<dbReference type="PANTHER" id="PTHR31569">
    <property type="entry name" value="SWIM-TYPE DOMAIN-CONTAINING PROTEIN"/>
    <property type="match status" value="1"/>
</dbReference>
<dbReference type="EMBL" id="JAFCIX010000034">
    <property type="protein sequence ID" value="KAH6600488.1"/>
    <property type="molecule type" value="Genomic_DNA"/>
</dbReference>
<protein>
    <recommendedName>
        <fullName evidence="4">SWIM-type domain-containing protein</fullName>
    </recommendedName>
</protein>